<dbReference type="RefSeq" id="WP_117453134.1">
    <property type="nucleotide sequence ID" value="NZ_JAKVPQ010000011.1"/>
</dbReference>
<keyword evidence="9" id="KW-1185">Reference proteome</keyword>
<name>A0ABS9RBJ1_9FIRM</name>
<dbReference type="InterPro" id="IPR013249">
    <property type="entry name" value="RNA_pol_sigma70_r4_t2"/>
</dbReference>
<dbReference type="SUPFAM" id="SSF88946">
    <property type="entry name" value="Sigma2 domain of RNA polymerase sigma factors"/>
    <property type="match status" value="1"/>
</dbReference>
<protein>
    <submittedName>
        <fullName evidence="8">RNA polymerase sigma factor</fullName>
    </submittedName>
</protein>
<evidence type="ECO:0000259" key="7">
    <source>
        <dbReference type="Pfam" id="PF08281"/>
    </source>
</evidence>
<dbReference type="InterPro" id="IPR013325">
    <property type="entry name" value="RNA_pol_sigma_r2"/>
</dbReference>
<keyword evidence="3" id="KW-0731">Sigma factor</keyword>
<comment type="caution">
    <text evidence="8">The sequence shown here is derived from an EMBL/GenBank/DDBJ whole genome shotgun (WGS) entry which is preliminary data.</text>
</comment>
<evidence type="ECO:0000256" key="2">
    <source>
        <dbReference type="ARBA" id="ARBA00023015"/>
    </source>
</evidence>
<evidence type="ECO:0000259" key="6">
    <source>
        <dbReference type="Pfam" id="PF04542"/>
    </source>
</evidence>
<dbReference type="NCBIfam" id="TIGR02937">
    <property type="entry name" value="sigma70-ECF"/>
    <property type="match status" value="1"/>
</dbReference>
<feature type="domain" description="RNA polymerase sigma-70 region 2" evidence="6">
    <location>
        <begin position="21"/>
        <end position="85"/>
    </location>
</feature>
<evidence type="ECO:0000256" key="1">
    <source>
        <dbReference type="ARBA" id="ARBA00010641"/>
    </source>
</evidence>
<evidence type="ECO:0000256" key="4">
    <source>
        <dbReference type="ARBA" id="ARBA00023125"/>
    </source>
</evidence>
<dbReference type="InterPro" id="IPR007627">
    <property type="entry name" value="RNA_pol_sigma70_r2"/>
</dbReference>
<dbReference type="InterPro" id="IPR036388">
    <property type="entry name" value="WH-like_DNA-bd_sf"/>
</dbReference>
<dbReference type="Gene3D" id="1.10.10.10">
    <property type="entry name" value="Winged helix-like DNA-binding domain superfamily/Winged helix DNA-binding domain"/>
    <property type="match status" value="1"/>
</dbReference>
<evidence type="ECO:0000313" key="9">
    <source>
        <dbReference type="Proteomes" id="UP001202402"/>
    </source>
</evidence>
<evidence type="ECO:0000256" key="5">
    <source>
        <dbReference type="ARBA" id="ARBA00023163"/>
    </source>
</evidence>
<dbReference type="InterPro" id="IPR014284">
    <property type="entry name" value="RNA_pol_sigma-70_dom"/>
</dbReference>
<evidence type="ECO:0000313" key="8">
    <source>
        <dbReference type="EMBL" id="MCH4286124.1"/>
    </source>
</evidence>
<keyword evidence="5" id="KW-0804">Transcription</keyword>
<reference evidence="8 9" key="1">
    <citation type="submission" date="2022-02" db="EMBL/GenBank/DDBJ databases">
        <title>Genome of Erysipelotrichaceae sp. nov. NSJ-176 isolated from human feces.</title>
        <authorList>
            <person name="Abdugheni R."/>
        </authorList>
    </citation>
    <scope>NUCLEOTIDE SEQUENCE [LARGE SCALE GENOMIC DNA]</scope>
    <source>
        <strain evidence="8 9">NSJ-176</strain>
    </source>
</reference>
<dbReference type="InterPro" id="IPR013324">
    <property type="entry name" value="RNA_pol_sigma_r3/r4-like"/>
</dbReference>
<sequence>MKEKHLVKKIQAGDQHALDELISKLYPQIYSYVYVRVKGNECSKDITQEVFLNFIKNIDRFEFIGKTKHYLLRMAVNGCHNWYRTHPIQENDDKLENIGIEPLHPQRDLKSLLATLPMQQQEVLVLRYYEELKIKEIADILGISENTVKTRIRLGLEKLRKITKKEDWL</sequence>
<dbReference type="CDD" id="cd06171">
    <property type="entry name" value="Sigma70_r4"/>
    <property type="match status" value="1"/>
</dbReference>
<dbReference type="PANTHER" id="PTHR43133:SF8">
    <property type="entry name" value="RNA POLYMERASE SIGMA FACTOR HI_1459-RELATED"/>
    <property type="match status" value="1"/>
</dbReference>
<dbReference type="SUPFAM" id="SSF88659">
    <property type="entry name" value="Sigma3 and sigma4 domains of RNA polymerase sigma factors"/>
    <property type="match status" value="1"/>
</dbReference>
<dbReference type="Pfam" id="PF08281">
    <property type="entry name" value="Sigma70_r4_2"/>
    <property type="match status" value="1"/>
</dbReference>
<feature type="domain" description="RNA polymerase sigma factor 70 region 4 type 2" evidence="7">
    <location>
        <begin position="107"/>
        <end position="159"/>
    </location>
</feature>
<accession>A0ABS9RBJ1</accession>
<keyword evidence="4" id="KW-0238">DNA-binding</keyword>
<dbReference type="InterPro" id="IPR039425">
    <property type="entry name" value="RNA_pol_sigma-70-like"/>
</dbReference>
<gene>
    <name evidence="8" type="ORF">LQE99_13440</name>
</gene>
<proteinExistence type="inferred from homology"/>
<comment type="similarity">
    <text evidence="1">Belongs to the sigma-70 factor family. ECF subfamily.</text>
</comment>
<dbReference type="Gene3D" id="1.10.1740.10">
    <property type="match status" value="1"/>
</dbReference>
<evidence type="ECO:0000256" key="3">
    <source>
        <dbReference type="ARBA" id="ARBA00023082"/>
    </source>
</evidence>
<organism evidence="8 9">
    <name type="scientific">Amedibacillus hominis</name>
    <dbReference type="NCBI Taxonomy" id="2897776"/>
    <lineage>
        <taxon>Bacteria</taxon>
        <taxon>Bacillati</taxon>
        <taxon>Bacillota</taxon>
        <taxon>Erysipelotrichia</taxon>
        <taxon>Erysipelotrichales</taxon>
        <taxon>Erysipelotrichaceae</taxon>
        <taxon>Amedibacillus</taxon>
    </lineage>
</organism>
<dbReference type="EMBL" id="JAKVPQ010000011">
    <property type="protein sequence ID" value="MCH4286124.1"/>
    <property type="molecule type" value="Genomic_DNA"/>
</dbReference>
<dbReference type="Pfam" id="PF04542">
    <property type="entry name" value="Sigma70_r2"/>
    <property type="match status" value="1"/>
</dbReference>
<dbReference type="PANTHER" id="PTHR43133">
    <property type="entry name" value="RNA POLYMERASE ECF-TYPE SIGMA FACTO"/>
    <property type="match status" value="1"/>
</dbReference>
<dbReference type="Proteomes" id="UP001202402">
    <property type="component" value="Unassembled WGS sequence"/>
</dbReference>
<keyword evidence="2" id="KW-0805">Transcription regulation</keyword>